<proteinExistence type="predicted"/>
<dbReference type="AlphaFoldDB" id="A0A9K3LNZ9"/>
<organism evidence="2 3">
    <name type="scientific">Nitzschia inconspicua</name>
    <dbReference type="NCBI Taxonomy" id="303405"/>
    <lineage>
        <taxon>Eukaryota</taxon>
        <taxon>Sar</taxon>
        <taxon>Stramenopiles</taxon>
        <taxon>Ochrophyta</taxon>
        <taxon>Bacillariophyta</taxon>
        <taxon>Bacillariophyceae</taxon>
        <taxon>Bacillariophycidae</taxon>
        <taxon>Bacillariales</taxon>
        <taxon>Bacillariaceae</taxon>
        <taxon>Nitzschia</taxon>
    </lineage>
</organism>
<feature type="region of interest" description="Disordered" evidence="1">
    <location>
        <begin position="1"/>
        <end position="26"/>
    </location>
</feature>
<gene>
    <name evidence="2" type="ORF">IV203_037072</name>
</gene>
<evidence type="ECO:0000256" key="1">
    <source>
        <dbReference type="SAM" id="MobiDB-lite"/>
    </source>
</evidence>
<evidence type="ECO:0000313" key="3">
    <source>
        <dbReference type="Proteomes" id="UP000693970"/>
    </source>
</evidence>
<dbReference type="Proteomes" id="UP000693970">
    <property type="component" value="Unassembled WGS sequence"/>
</dbReference>
<name>A0A9K3LNZ9_9STRA</name>
<evidence type="ECO:0000313" key="2">
    <source>
        <dbReference type="EMBL" id="KAG7363871.1"/>
    </source>
</evidence>
<dbReference type="EMBL" id="JAGRRH010000009">
    <property type="protein sequence ID" value="KAG7363871.1"/>
    <property type="molecule type" value="Genomic_DNA"/>
</dbReference>
<accession>A0A9K3LNZ9</accession>
<comment type="caution">
    <text evidence="2">The sequence shown here is derived from an EMBL/GenBank/DDBJ whole genome shotgun (WGS) entry which is preliminary data.</text>
</comment>
<protein>
    <submittedName>
        <fullName evidence="2">Uncharacterized protein</fullName>
    </submittedName>
</protein>
<keyword evidence="3" id="KW-1185">Reference proteome</keyword>
<reference evidence="2" key="2">
    <citation type="submission" date="2021-04" db="EMBL/GenBank/DDBJ databases">
        <authorList>
            <person name="Podell S."/>
        </authorList>
    </citation>
    <scope>NUCLEOTIDE SEQUENCE</scope>
    <source>
        <strain evidence="2">Hildebrandi</strain>
    </source>
</reference>
<reference evidence="2" key="1">
    <citation type="journal article" date="2021" name="Sci. Rep.">
        <title>Diploid genomic architecture of Nitzschia inconspicua, an elite biomass production diatom.</title>
        <authorList>
            <person name="Oliver A."/>
            <person name="Podell S."/>
            <person name="Pinowska A."/>
            <person name="Traller J.C."/>
            <person name="Smith S.R."/>
            <person name="McClure R."/>
            <person name="Beliaev A."/>
            <person name="Bohutskyi P."/>
            <person name="Hill E.A."/>
            <person name="Rabines A."/>
            <person name="Zheng H."/>
            <person name="Allen L.Z."/>
            <person name="Kuo A."/>
            <person name="Grigoriev I.V."/>
            <person name="Allen A.E."/>
            <person name="Hazlebeck D."/>
            <person name="Allen E.E."/>
        </authorList>
    </citation>
    <scope>NUCLEOTIDE SEQUENCE</scope>
    <source>
        <strain evidence="2">Hildebrandi</strain>
    </source>
</reference>
<sequence>MTSFTRRPNESHPPAGGQSSSDADYTDCCVTPITSLQQLDRDVSLLHTPGSPHPRKRCLCNSDDDVRDDRFSFDSEVSAMTTATKIEDERLMLPNFEDLPSRRSQHGRYDNNSLPVLKLQARDSLSRMLRPSMVAHTDDNHIYRSLGIPDLFLS</sequence>